<accession>A0A212F4W9</accession>
<proteinExistence type="predicted"/>
<dbReference type="InterPro" id="IPR050430">
    <property type="entry name" value="Peptidase_S1"/>
</dbReference>
<keyword evidence="8" id="KW-1185">Reference proteome</keyword>
<gene>
    <name evidence="7" type="ORF">KGM_201116</name>
</gene>
<feature type="region of interest" description="Disordered" evidence="5">
    <location>
        <begin position="319"/>
        <end position="341"/>
    </location>
</feature>
<evidence type="ECO:0000256" key="2">
    <source>
        <dbReference type="ARBA" id="ARBA00022801"/>
    </source>
</evidence>
<protein>
    <submittedName>
        <fullName evidence="7">Kallikrein-15 isoform 3</fullName>
    </submittedName>
</protein>
<comment type="caution">
    <text evidence="7">The sequence shown here is derived from an EMBL/GenBank/DDBJ whole genome shotgun (WGS) entry which is preliminary data.</text>
</comment>
<organism evidence="7 8">
    <name type="scientific">Danaus plexippus plexippus</name>
    <dbReference type="NCBI Taxonomy" id="278856"/>
    <lineage>
        <taxon>Eukaryota</taxon>
        <taxon>Metazoa</taxon>
        <taxon>Ecdysozoa</taxon>
        <taxon>Arthropoda</taxon>
        <taxon>Hexapoda</taxon>
        <taxon>Insecta</taxon>
        <taxon>Pterygota</taxon>
        <taxon>Neoptera</taxon>
        <taxon>Endopterygota</taxon>
        <taxon>Lepidoptera</taxon>
        <taxon>Glossata</taxon>
        <taxon>Ditrysia</taxon>
        <taxon>Papilionoidea</taxon>
        <taxon>Nymphalidae</taxon>
        <taxon>Danainae</taxon>
        <taxon>Danaini</taxon>
        <taxon>Danaina</taxon>
        <taxon>Danaus</taxon>
        <taxon>Danaus</taxon>
    </lineage>
</organism>
<keyword evidence="2" id="KW-0378">Hydrolase</keyword>
<dbReference type="EMBL" id="AGBW02010297">
    <property type="protein sequence ID" value="OWR48776.1"/>
    <property type="molecule type" value="Genomic_DNA"/>
</dbReference>
<dbReference type="Gene3D" id="2.40.10.10">
    <property type="entry name" value="Trypsin-like serine proteases"/>
    <property type="match status" value="2"/>
</dbReference>
<dbReference type="SUPFAM" id="SSF50494">
    <property type="entry name" value="Trypsin-like serine proteases"/>
    <property type="match status" value="1"/>
</dbReference>
<feature type="domain" description="Peptidase S1" evidence="6">
    <location>
        <begin position="63"/>
        <end position="128"/>
    </location>
</feature>
<keyword evidence="3" id="KW-0720">Serine protease</keyword>
<evidence type="ECO:0000256" key="1">
    <source>
        <dbReference type="ARBA" id="ARBA00022670"/>
    </source>
</evidence>
<dbReference type="AlphaFoldDB" id="A0A212F4W9"/>
<dbReference type="Pfam" id="PF00089">
    <property type="entry name" value="Trypsin"/>
    <property type="match status" value="2"/>
</dbReference>
<dbReference type="PANTHER" id="PTHR24276:SF98">
    <property type="entry name" value="FI18310P1-RELATED"/>
    <property type="match status" value="1"/>
</dbReference>
<evidence type="ECO:0000256" key="4">
    <source>
        <dbReference type="ARBA" id="ARBA00023157"/>
    </source>
</evidence>
<feature type="compositionally biased region" description="Basic and acidic residues" evidence="5">
    <location>
        <begin position="328"/>
        <end position="341"/>
    </location>
</feature>
<dbReference type="InterPro" id="IPR043504">
    <property type="entry name" value="Peptidase_S1_PA_chymotrypsin"/>
</dbReference>
<feature type="domain" description="Peptidase S1" evidence="6">
    <location>
        <begin position="147"/>
        <end position="188"/>
    </location>
</feature>
<dbReference type="Proteomes" id="UP000007151">
    <property type="component" value="Unassembled WGS sequence"/>
</dbReference>
<dbReference type="GO" id="GO:0006508">
    <property type="term" value="P:proteolysis"/>
    <property type="evidence" value="ECO:0007669"/>
    <property type="project" value="UniProtKB-KW"/>
</dbReference>
<dbReference type="InterPro" id="IPR009003">
    <property type="entry name" value="Peptidase_S1_PA"/>
</dbReference>
<dbReference type="InParanoid" id="A0A212F4W9"/>
<dbReference type="PANTHER" id="PTHR24276">
    <property type="entry name" value="POLYSERASE-RELATED"/>
    <property type="match status" value="1"/>
</dbReference>
<evidence type="ECO:0000256" key="3">
    <source>
        <dbReference type="ARBA" id="ARBA00022825"/>
    </source>
</evidence>
<name>A0A212F4W9_DANPL</name>
<keyword evidence="4" id="KW-1015">Disulfide bond</keyword>
<evidence type="ECO:0000259" key="6">
    <source>
        <dbReference type="Pfam" id="PF00089"/>
    </source>
</evidence>
<dbReference type="KEGG" id="dpl:KGM_201116"/>
<dbReference type="GO" id="GO:0004252">
    <property type="term" value="F:serine-type endopeptidase activity"/>
    <property type="evidence" value="ECO:0007669"/>
    <property type="project" value="InterPro"/>
</dbReference>
<reference evidence="7 8" key="1">
    <citation type="journal article" date="2011" name="Cell">
        <title>The monarch butterfly genome yields insights into long-distance migration.</title>
        <authorList>
            <person name="Zhan S."/>
            <person name="Merlin C."/>
            <person name="Boore J.L."/>
            <person name="Reppert S.M."/>
        </authorList>
    </citation>
    <scope>NUCLEOTIDE SEQUENCE [LARGE SCALE GENOMIC DNA]</scope>
    <source>
        <strain evidence="7">F-2</strain>
    </source>
</reference>
<evidence type="ECO:0000313" key="7">
    <source>
        <dbReference type="EMBL" id="OWR48776.1"/>
    </source>
</evidence>
<dbReference type="InterPro" id="IPR001254">
    <property type="entry name" value="Trypsin_dom"/>
</dbReference>
<keyword evidence="1" id="KW-0645">Protease</keyword>
<evidence type="ECO:0000256" key="5">
    <source>
        <dbReference type="SAM" id="MobiDB-lite"/>
    </source>
</evidence>
<sequence length="434" mass="50575">MHSTEHNMDFIEDFLKKIDKLTINDFLDKESDVFIQKTRRFENNRYYDLKIWSEKPKRRLYKGEATGINDYPFIVSVHVKEEFSCSGNIISKAFVLTSASCLQTMEKHTYFRTNRNIRRIDFDDRKRKVLESSHQIALLGWGSKLKDDGGPAIVNGILVGVVSFAPTICGARNSPTVFTKLSCYSKWIRSIINEDASMQWNTTTEKETLSQSNYTRNVHVKKNDNENNLKNTGNKDFESYILRGQNDSIKKLNKKLPYEIKLKVNNKDKIKSTMKYNKTHVDQRNDQRSVVELPNNYNYYSVERDYSDEEGLSIEDIKENTLNQDNTTTRDAETQSDRKTDVQKEKVIEEHFINILENILKISTKKQFKDFLRRVTLSLKSTLATQTHKRNIRNGDTLIDRKRQTSSTKAMSSTSTTAKPLNIYKKIIDFFTKN</sequence>
<evidence type="ECO:0000313" key="8">
    <source>
        <dbReference type="Proteomes" id="UP000007151"/>
    </source>
</evidence>